<reference evidence="3 4" key="1">
    <citation type="submission" date="2020-10" db="EMBL/GenBank/DDBJ databases">
        <title>Genome Sequencing of Rodentibacter spp. strain DSM111151.</title>
        <authorList>
            <person name="Benga L."/>
            <person name="Lautwein T."/>
        </authorList>
    </citation>
    <scope>NUCLEOTIDE SEQUENCE [LARGE SCALE GENOMIC DNA]</scope>
    <source>
        <strain evidence="3 4">DSM 111151</strain>
    </source>
</reference>
<dbReference type="EMBL" id="CP063056">
    <property type="protein sequence ID" value="QPB42489.1"/>
    <property type="molecule type" value="Genomic_DNA"/>
</dbReference>
<dbReference type="InterPro" id="IPR004164">
    <property type="entry name" value="CoA_transf_AS"/>
</dbReference>
<evidence type="ECO:0000313" key="4">
    <source>
        <dbReference type="Proteomes" id="UP000663069"/>
    </source>
</evidence>
<accession>A0ABX6UWT5</accession>
<dbReference type="SMART" id="SM00882">
    <property type="entry name" value="CoA_trans"/>
    <property type="match status" value="1"/>
</dbReference>
<proteinExistence type="inferred from homology"/>
<name>A0ABX6UWT5_9PAST</name>
<keyword evidence="2 3" id="KW-0808">Transferase</keyword>
<evidence type="ECO:0000313" key="3">
    <source>
        <dbReference type="EMBL" id="QPB42489.1"/>
    </source>
</evidence>
<dbReference type="PANTHER" id="PTHR13707">
    <property type="entry name" value="KETOACID-COENZYME A TRANSFERASE"/>
    <property type="match status" value="1"/>
</dbReference>
<dbReference type="Gene3D" id="3.40.1080.10">
    <property type="entry name" value="Glutaconate Coenzyme A-transferase"/>
    <property type="match status" value="1"/>
</dbReference>
<dbReference type="GO" id="GO:0016740">
    <property type="term" value="F:transferase activity"/>
    <property type="evidence" value="ECO:0007669"/>
    <property type="project" value="UniProtKB-KW"/>
</dbReference>
<dbReference type="NCBIfam" id="TIGR02428">
    <property type="entry name" value="pcaJ_scoB_fam"/>
    <property type="match status" value="1"/>
</dbReference>
<dbReference type="InterPro" id="IPR037171">
    <property type="entry name" value="NagB/RpiA_transferase-like"/>
</dbReference>
<comment type="similarity">
    <text evidence="1">Belongs to the 3-oxoacid CoA-transferase subunit B family.</text>
</comment>
<dbReference type="PROSITE" id="PS01274">
    <property type="entry name" value="COA_TRANSF_2"/>
    <property type="match status" value="1"/>
</dbReference>
<dbReference type="Pfam" id="PF01144">
    <property type="entry name" value="CoA_trans"/>
    <property type="match status" value="1"/>
</dbReference>
<organism evidence="3 4">
    <name type="scientific">Rodentibacter haemolyticus</name>
    <dbReference type="NCBI Taxonomy" id="2778911"/>
    <lineage>
        <taxon>Bacteria</taxon>
        <taxon>Pseudomonadati</taxon>
        <taxon>Pseudomonadota</taxon>
        <taxon>Gammaproteobacteria</taxon>
        <taxon>Pasteurellales</taxon>
        <taxon>Pasteurellaceae</taxon>
        <taxon>Rodentibacter</taxon>
    </lineage>
</organism>
<sequence>MNAKELIARRIAMEFNDGNVVNLGIGLPTLVANYVPDNVHITLQSENGFLGLTAINPENPQKNVVNAGGQPCGIQPDGAFFDSAFSFALIRGGHVDVCVLGGLEVDQDANLANWMVPGKMVPGMGGAMDLVTGAKKVIIGMEHCAKSGNSKILKKCTLPLTARKKVKMIVTELAVFSFVDNKLVLQEHAPGVSLETIKARTEAEFIIAPDFKEMAISTKGITEND</sequence>
<dbReference type="RefSeq" id="WP_194812069.1">
    <property type="nucleotide sequence ID" value="NZ_CP063056.1"/>
</dbReference>
<dbReference type="PANTHER" id="PTHR13707:SF57">
    <property type="entry name" value="SUCCINYL-COA:3-KETOACID COENZYME A TRANSFERASE SUBUNIT B-RELATED"/>
    <property type="match status" value="1"/>
</dbReference>
<keyword evidence="4" id="KW-1185">Reference proteome</keyword>
<dbReference type="Proteomes" id="UP000663069">
    <property type="component" value="Chromosome"/>
</dbReference>
<dbReference type="SUPFAM" id="SSF100950">
    <property type="entry name" value="NagB/RpiA/CoA transferase-like"/>
    <property type="match status" value="1"/>
</dbReference>
<dbReference type="InterPro" id="IPR012791">
    <property type="entry name" value="3-oxoacid_CoA-transf_B"/>
</dbReference>
<evidence type="ECO:0000256" key="1">
    <source>
        <dbReference type="ARBA" id="ARBA00007047"/>
    </source>
</evidence>
<dbReference type="InterPro" id="IPR004165">
    <property type="entry name" value="CoA_trans_fam_I"/>
</dbReference>
<gene>
    <name evidence="3" type="ORF">IHV77_11450</name>
</gene>
<protein>
    <submittedName>
        <fullName evidence="3">CoA transferase subunit B</fullName>
    </submittedName>
</protein>
<evidence type="ECO:0000256" key="2">
    <source>
        <dbReference type="ARBA" id="ARBA00022679"/>
    </source>
</evidence>